<comment type="caution">
    <text evidence="5">The sequence shown here is derived from an EMBL/GenBank/DDBJ whole genome shotgun (WGS) entry which is preliminary data.</text>
</comment>
<dbReference type="SUPFAM" id="SSF52833">
    <property type="entry name" value="Thioredoxin-like"/>
    <property type="match status" value="1"/>
</dbReference>
<comment type="subcellular location">
    <subcellularLocation>
        <location evidence="1">Cell envelope</location>
    </subcellularLocation>
</comment>
<dbReference type="Proteomes" id="UP000235015">
    <property type="component" value="Unassembled WGS sequence"/>
</dbReference>
<organism evidence="5 6">
    <name type="scientific">Sedimenticola selenatireducens</name>
    <dbReference type="NCBI Taxonomy" id="191960"/>
    <lineage>
        <taxon>Bacteria</taxon>
        <taxon>Pseudomonadati</taxon>
        <taxon>Pseudomonadota</taxon>
        <taxon>Gammaproteobacteria</taxon>
        <taxon>Chromatiales</taxon>
        <taxon>Sedimenticolaceae</taxon>
        <taxon>Sedimenticola</taxon>
    </lineage>
</organism>
<feature type="domain" description="Thioredoxin" evidence="4">
    <location>
        <begin position="33"/>
        <end position="173"/>
    </location>
</feature>
<dbReference type="PANTHER" id="PTHR42852">
    <property type="entry name" value="THIOL:DISULFIDE INTERCHANGE PROTEIN DSBE"/>
    <property type="match status" value="1"/>
</dbReference>
<dbReference type="RefSeq" id="WP_273440050.1">
    <property type="nucleotide sequence ID" value="NZ_PKUN01000023.1"/>
</dbReference>
<dbReference type="PROSITE" id="PS00194">
    <property type="entry name" value="THIOREDOXIN_1"/>
    <property type="match status" value="1"/>
</dbReference>
<evidence type="ECO:0000256" key="1">
    <source>
        <dbReference type="ARBA" id="ARBA00004196"/>
    </source>
</evidence>
<evidence type="ECO:0000313" key="6">
    <source>
        <dbReference type="Proteomes" id="UP000235015"/>
    </source>
</evidence>
<dbReference type="STRING" id="1111735.GCA_000428045_01484"/>
<dbReference type="AlphaFoldDB" id="A0A2N6CTJ1"/>
<accession>A0A2N6CTJ1</accession>
<dbReference type="InterPro" id="IPR036249">
    <property type="entry name" value="Thioredoxin-like_sf"/>
</dbReference>
<dbReference type="GO" id="GO:0015036">
    <property type="term" value="F:disulfide oxidoreductase activity"/>
    <property type="evidence" value="ECO:0007669"/>
    <property type="project" value="UniProtKB-ARBA"/>
</dbReference>
<dbReference type="InterPro" id="IPR017937">
    <property type="entry name" value="Thioredoxin_CS"/>
</dbReference>
<keyword evidence="2" id="KW-0201">Cytochrome c-type biogenesis</keyword>
<dbReference type="PANTHER" id="PTHR42852:SF13">
    <property type="entry name" value="PROTEIN DIPZ"/>
    <property type="match status" value="1"/>
</dbReference>
<dbReference type="InterPro" id="IPR013766">
    <property type="entry name" value="Thioredoxin_domain"/>
</dbReference>
<gene>
    <name evidence="5" type="ORF">C0630_13520</name>
</gene>
<dbReference type="PROSITE" id="PS51352">
    <property type="entry name" value="THIOREDOXIN_2"/>
    <property type="match status" value="1"/>
</dbReference>
<evidence type="ECO:0000259" key="4">
    <source>
        <dbReference type="PROSITE" id="PS51352"/>
    </source>
</evidence>
<evidence type="ECO:0000256" key="3">
    <source>
        <dbReference type="ARBA" id="ARBA00023284"/>
    </source>
</evidence>
<dbReference type="GO" id="GO:0030313">
    <property type="term" value="C:cell envelope"/>
    <property type="evidence" value="ECO:0007669"/>
    <property type="project" value="UniProtKB-SubCell"/>
</dbReference>
<dbReference type="EMBL" id="PKUN01000023">
    <property type="protein sequence ID" value="PLX60482.1"/>
    <property type="molecule type" value="Genomic_DNA"/>
</dbReference>
<protein>
    <submittedName>
        <fullName evidence="5">TlpA family protein disulfide reductase</fullName>
    </submittedName>
</protein>
<dbReference type="InterPro" id="IPR013740">
    <property type="entry name" value="Redoxin"/>
</dbReference>
<keyword evidence="3" id="KW-0676">Redox-active center</keyword>
<reference evidence="5 6" key="1">
    <citation type="submission" date="2017-11" db="EMBL/GenBank/DDBJ databases">
        <title>Genome-resolved metagenomics identifies genetic mobility, metabolic interactions, and unexpected diversity in perchlorate-reducing communities.</title>
        <authorList>
            <person name="Barnum T.P."/>
            <person name="Figueroa I.A."/>
            <person name="Carlstrom C.I."/>
            <person name="Lucas L.N."/>
            <person name="Engelbrektson A.L."/>
            <person name="Coates J.D."/>
        </authorList>
    </citation>
    <scope>NUCLEOTIDE SEQUENCE [LARGE SCALE GENOMIC DNA]</scope>
    <source>
        <strain evidence="5">BM301</strain>
    </source>
</reference>
<evidence type="ECO:0000313" key="5">
    <source>
        <dbReference type="EMBL" id="PLX60482.1"/>
    </source>
</evidence>
<dbReference type="PROSITE" id="PS51257">
    <property type="entry name" value="PROKAR_LIPOPROTEIN"/>
    <property type="match status" value="1"/>
</dbReference>
<dbReference type="Gene3D" id="3.40.30.10">
    <property type="entry name" value="Glutaredoxin"/>
    <property type="match status" value="1"/>
</dbReference>
<sequence length="173" mass="19636">MNIRYILTLPLLLLSLGLLLGCEQEPPKTTLTGKAESQMPAFSFPNLEGKQQASGQWDGKVLVVNYWATWCPPCRKEMPLFIETQKNYDEKGVQFVGIAIDDPDMVQDFVDVYDINFPILIGNTKAVELSNRMGNRFDSLPFTAIFDRQGKTRFIQAGEVHREVLEKELLPLL</sequence>
<dbReference type="GO" id="GO:0017004">
    <property type="term" value="P:cytochrome complex assembly"/>
    <property type="evidence" value="ECO:0007669"/>
    <property type="project" value="UniProtKB-KW"/>
</dbReference>
<evidence type="ECO:0000256" key="2">
    <source>
        <dbReference type="ARBA" id="ARBA00022748"/>
    </source>
</evidence>
<name>A0A2N6CTJ1_9GAMM</name>
<dbReference type="Pfam" id="PF08534">
    <property type="entry name" value="Redoxin"/>
    <property type="match status" value="1"/>
</dbReference>
<proteinExistence type="predicted"/>
<dbReference type="InterPro" id="IPR050553">
    <property type="entry name" value="Thioredoxin_ResA/DsbE_sf"/>
</dbReference>
<dbReference type="CDD" id="cd02966">
    <property type="entry name" value="TlpA_like_family"/>
    <property type="match status" value="1"/>
</dbReference>